<dbReference type="GO" id="GO:0005524">
    <property type="term" value="F:ATP binding"/>
    <property type="evidence" value="ECO:0007669"/>
    <property type="project" value="InterPro"/>
</dbReference>
<protein>
    <submittedName>
        <fullName evidence="2">10840_t:CDS:1</fullName>
    </submittedName>
</protein>
<evidence type="ECO:0000313" key="3">
    <source>
        <dbReference type="Proteomes" id="UP000789342"/>
    </source>
</evidence>
<dbReference type="EMBL" id="CAJVPV010026734">
    <property type="protein sequence ID" value="CAG8732336.1"/>
    <property type="molecule type" value="Genomic_DNA"/>
</dbReference>
<dbReference type="GO" id="GO:0007165">
    <property type="term" value="P:signal transduction"/>
    <property type="evidence" value="ECO:0007669"/>
    <property type="project" value="TreeGrafter"/>
</dbReference>
<sequence>MKTKGGRQVALRILDYSRYLDSEFLKEPKLEFLFTKKHRRINRFHGISQDPTTMNHILVMSYRPVDSKVYLQANFTKITWFNKREILNIIALRIMSLHRWNIIHQNLHSEIIDQATKKFYMNDYQQFQNAEEKRKQMIDSGTSFVKEPGQNHPKSVYHARSLNIIIEIANAIKNSRDLFNFAKPSASENSSRTPKTKKHQKQNYFRKVIMKKSITSSNNQAKSILEWIPYEDFSNIDYIGIGGFSKVYKATWHKGHIKRWNLLTGEVVRSKSVEVALKVLHDSTDINSTFLNELQFLHLFKSNELEYRHIVKCYGVSQDPETKNYIFVMQYANYGNLRKLLATEFSDRVNWSLKKRDLHSGNILVSTRKKNVHISLISDLGLSQPVNKKSESIHGVIPYMAPENFDGKYLTQSDIYSLGMIRGADIL</sequence>
<dbReference type="SUPFAM" id="SSF56112">
    <property type="entry name" value="Protein kinase-like (PK-like)"/>
    <property type="match status" value="2"/>
</dbReference>
<evidence type="ECO:0000259" key="1">
    <source>
        <dbReference type="PROSITE" id="PS50011"/>
    </source>
</evidence>
<feature type="domain" description="Protein kinase" evidence="1">
    <location>
        <begin position="233"/>
        <end position="427"/>
    </location>
</feature>
<dbReference type="PANTHER" id="PTHR23257">
    <property type="entry name" value="SERINE-THREONINE PROTEIN KINASE"/>
    <property type="match status" value="1"/>
</dbReference>
<name>A0A9N9IDE9_9GLOM</name>
<dbReference type="PROSITE" id="PS50011">
    <property type="entry name" value="PROTEIN_KINASE_DOM"/>
    <property type="match status" value="1"/>
</dbReference>
<reference evidence="2" key="1">
    <citation type="submission" date="2021-06" db="EMBL/GenBank/DDBJ databases">
        <authorList>
            <person name="Kallberg Y."/>
            <person name="Tangrot J."/>
            <person name="Rosling A."/>
        </authorList>
    </citation>
    <scope>NUCLEOTIDE SEQUENCE</scope>
    <source>
        <strain evidence="2">CL551</strain>
    </source>
</reference>
<dbReference type="InterPro" id="IPR001245">
    <property type="entry name" value="Ser-Thr/Tyr_kinase_cat_dom"/>
</dbReference>
<dbReference type="InterPro" id="IPR050167">
    <property type="entry name" value="Ser_Thr_protein_kinase"/>
</dbReference>
<keyword evidence="3" id="KW-1185">Reference proteome</keyword>
<comment type="caution">
    <text evidence="2">The sequence shown here is derived from an EMBL/GenBank/DDBJ whole genome shotgun (WGS) entry which is preliminary data.</text>
</comment>
<dbReference type="GO" id="GO:0004672">
    <property type="term" value="F:protein kinase activity"/>
    <property type="evidence" value="ECO:0007669"/>
    <property type="project" value="InterPro"/>
</dbReference>
<evidence type="ECO:0000313" key="2">
    <source>
        <dbReference type="EMBL" id="CAG8732336.1"/>
    </source>
</evidence>
<dbReference type="InterPro" id="IPR011009">
    <property type="entry name" value="Kinase-like_dom_sf"/>
</dbReference>
<proteinExistence type="predicted"/>
<dbReference type="OrthoDB" id="6718656at2759"/>
<organism evidence="2 3">
    <name type="scientific">Acaulospora morrowiae</name>
    <dbReference type="NCBI Taxonomy" id="94023"/>
    <lineage>
        <taxon>Eukaryota</taxon>
        <taxon>Fungi</taxon>
        <taxon>Fungi incertae sedis</taxon>
        <taxon>Mucoromycota</taxon>
        <taxon>Glomeromycotina</taxon>
        <taxon>Glomeromycetes</taxon>
        <taxon>Diversisporales</taxon>
        <taxon>Acaulosporaceae</taxon>
        <taxon>Acaulospora</taxon>
    </lineage>
</organism>
<dbReference type="InterPro" id="IPR000719">
    <property type="entry name" value="Prot_kinase_dom"/>
</dbReference>
<dbReference type="GO" id="GO:0005737">
    <property type="term" value="C:cytoplasm"/>
    <property type="evidence" value="ECO:0007669"/>
    <property type="project" value="TreeGrafter"/>
</dbReference>
<accession>A0A9N9IDE9</accession>
<gene>
    <name evidence="2" type="ORF">AMORRO_LOCUS14119</name>
</gene>
<dbReference type="Gene3D" id="1.10.510.10">
    <property type="entry name" value="Transferase(Phosphotransferase) domain 1"/>
    <property type="match status" value="2"/>
</dbReference>
<dbReference type="Pfam" id="PF07714">
    <property type="entry name" value="PK_Tyr_Ser-Thr"/>
    <property type="match status" value="2"/>
</dbReference>
<feature type="non-terminal residue" evidence="2">
    <location>
        <position position="427"/>
    </location>
</feature>
<dbReference type="AlphaFoldDB" id="A0A9N9IDE9"/>
<dbReference type="Proteomes" id="UP000789342">
    <property type="component" value="Unassembled WGS sequence"/>
</dbReference>